<dbReference type="CDD" id="cd11336">
    <property type="entry name" value="AmyAc_MTSase"/>
    <property type="match status" value="1"/>
</dbReference>
<protein>
    <submittedName>
        <fullName evidence="2">Maltooligosyl trehalose synthase</fullName>
    </submittedName>
</protein>
<sequence>MTQRTTGSPSARPAVTCTYRLQMNAQFTFADAVEHVPQIAELGVSHLYLSPIGQSQPGSDHGYDWVPPPQVWDVLGGLDGLRDLRRAASDLGIGIIVDIVPNHTGVADPKANCWWWDVLTHGADSQYARYFDIDFAVDNGADGRIALPVLGEEGDESSLELVTDESSGDTELAYYEHRYPVASGSTDDGADPQTVHDRQHYKLVPWRSGLIGYRRFFSVDGLAGLRQEDPEVYDATHTLVRLLAAEDLVDGIRVDHPDGLADPIGYLTRLRADLGDDRIVIVEKILSDDEPLDPGMPVQGTTGYDHLAVLGAVLVDPSGMEGLTSLHAAWGTHPGDADWLSREKLALKRHVATTTFPSELARLRRAVIRDADAHSDPDLADLTGALTDIIAGTPVYRGDYPVLGSLLDDVIAQNSADHPAAHLVSEAIAVGGEASVRLAQVSGAVMAKSVEDCLFYRTARLVSTQEVGCDPIIPTIDADTFHWINRTRAHKWPTAMTATSTHDTKRGEDVRARISLLSQVPARWSQIVRNSENDAPAPEATLGLFFRQNLFGIWPVGRGLGTDGRRRFHEYATKAMREGGVGTSWIDVDEAFESSVHRWIDDVIDGPCGAEISTLVEELAPHWYAQSHVQKALAMTVPGFPDIYQGTQWYEDSLADPDNRRPVDYDADPDNPKTRLVTTLGHLRKARPAVFGAGSSYVPLLSDGPGSSHVLAFGRGRTETDVEVVVAVARWTVSFSDTLRSSTTLDLPDGDWHDIVGERVLSGTVTADQLFADGAVAVLTR</sequence>
<evidence type="ECO:0000313" key="3">
    <source>
        <dbReference type="Proteomes" id="UP000621454"/>
    </source>
</evidence>
<dbReference type="AlphaFoldDB" id="A0A916SVY3"/>
<proteinExistence type="predicted"/>
<dbReference type="SUPFAM" id="SSF51445">
    <property type="entry name" value="(Trans)glycosidases"/>
    <property type="match status" value="1"/>
</dbReference>
<dbReference type="GO" id="GO:0005992">
    <property type="term" value="P:trehalose biosynthetic process"/>
    <property type="evidence" value="ECO:0007669"/>
    <property type="project" value="TreeGrafter"/>
</dbReference>
<keyword evidence="3" id="KW-1185">Reference proteome</keyword>
<dbReference type="PANTHER" id="PTHR10357:SF216">
    <property type="entry name" value="MALTOOLIGOSYL TREHALOSE SYNTHASE-RELATED"/>
    <property type="match status" value="1"/>
</dbReference>
<dbReference type="EMBL" id="BMGC01000002">
    <property type="protein sequence ID" value="GGB19672.1"/>
    <property type="molecule type" value="Genomic_DNA"/>
</dbReference>
<dbReference type="InterPro" id="IPR012767">
    <property type="entry name" value="Trehalose_TreY"/>
</dbReference>
<dbReference type="Gene3D" id="1.10.150.200">
    <property type="entry name" value="Maltooligosyl trehalose synthase, domain 3"/>
    <property type="match status" value="1"/>
</dbReference>
<dbReference type="Gene3D" id="3.30.1590.10">
    <property type="entry name" value="Maltooligosyl trehalose synthase, domain 2"/>
    <property type="match status" value="1"/>
</dbReference>
<dbReference type="GO" id="GO:0047470">
    <property type="term" value="F:(1,4)-alpha-D-glucan 1-alpha-D-glucosylmutase activity"/>
    <property type="evidence" value="ECO:0007669"/>
    <property type="project" value="TreeGrafter"/>
</dbReference>
<dbReference type="InterPro" id="IPR013797">
    <property type="entry name" value="Maltooligo_trehalose_synth_4"/>
</dbReference>
<evidence type="ECO:0000313" key="2">
    <source>
        <dbReference type="EMBL" id="GGB19672.1"/>
    </source>
</evidence>
<reference evidence="2" key="2">
    <citation type="submission" date="2020-09" db="EMBL/GenBank/DDBJ databases">
        <authorList>
            <person name="Sun Q."/>
            <person name="Zhou Y."/>
        </authorList>
    </citation>
    <scope>NUCLEOTIDE SEQUENCE</scope>
    <source>
        <strain evidence="2">CGMCC 1.12827</strain>
    </source>
</reference>
<reference evidence="2" key="1">
    <citation type="journal article" date="2014" name="Int. J. Syst. Evol. Microbiol.">
        <title>Complete genome sequence of Corynebacterium casei LMG S-19264T (=DSM 44701T), isolated from a smear-ripened cheese.</title>
        <authorList>
            <consortium name="US DOE Joint Genome Institute (JGI-PGF)"/>
            <person name="Walter F."/>
            <person name="Albersmeier A."/>
            <person name="Kalinowski J."/>
            <person name="Ruckert C."/>
        </authorList>
    </citation>
    <scope>NUCLEOTIDE SEQUENCE</scope>
    <source>
        <strain evidence="2">CGMCC 1.12827</strain>
    </source>
</reference>
<dbReference type="SMART" id="SM00642">
    <property type="entry name" value="Aamy"/>
    <property type="match status" value="1"/>
</dbReference>
<dbReference type="NCBIfam" id="TIGR02401">
    <property type="entry name" value="trehalose_TreY"/>
    <property type="match status" value="1"/>
</dbReference>
<dbReference type="Proteomes" id="UP000621454">
    <property type="component" value="Unassembled WGS sequence"/>
</dbReference>
<organism evidence="2 3">
    <name type="scientific">Gordonia jinhuaensis</name>
    <dbReference type="NCBI Taxonomy" id="1517702"/>
    <lineage>
        <taxon>Bacteria</taxon>
        <taxon>Bacillati</taxon>
        <taxon>Actinomycetota</taxon>
        <taxon>Actinomycetes</taxon>
        <taxon>Mycobacteriales</taxon>
        <taxon>Gordoniaceae</taxon>
        <taxon>Gordonia</taxon>
    </lineage>
</organism>
<evidence type="ECO:0000259" key="1">
    <source>
        <dbReference type="SMART" id="SM00642"/>
    </source>
</evidence>
<feature type="domain" description="Glycosyl hydrolase family 13 catalytic" evidence="1">
    <location>
        <begin position="29"/>
        <end position="684"/>
    </location>
</feature>
<name>A0A916SVY3_9ACTN</name>
<dbReference type="InterPro" id="IPR006047">
    <property type="entry name" value="GH13_cat_dom"/>
</dbReference>
<dbReference type="RefSeq" id="WP_188584962.1">
    <property type="nucleotide sequence ID" value="NZ_BMGC01000002.1"/>
</dbReference>
<dbReference type="InterPro" id="IPR017853">
    <property type="entry name" value="GH"/>
</dbReference>
<gene>
    <name evidence="2" type="primary">treY</name>
    <name evidence="2" type="ORF">GCM10011489_04740</name>
</gene>
<accession>A0A916SVY3</accession>
<dbReference type="Pfam" id="PF00128">
    <property type="entry name" value="Alpha-amylase"/>
    <property type="match status" value="1"/>
</dbReference>
<dbReference type="GO" id="GO:0030980">
    <property type="term" value="P:alpha-glucan catabolic process"/>
    <property type="evidence" value="ECO:0007669"/>
    <property type="project" value="TreeGrafter"/>
</dbReference>
<dbReference type="Gene3D" id="1.10.10.470">
    <property type="entry name" value="Maltooligosyl trehalose synthase, domain 4"/>
    <property type="match status" value="1"/>
</dbReference>
<dbReference type="PANTHER" id="PTHR10357">
    <property type="entry name" value="ALPHA-AMYLASE FAMILY MEMBER"/>
    <property type="match status" value="1"/>
</dbReference>
<dbReference type="Gene3D" id="3.20.20.80">
    <property type="entry name" value="Glycosidases"/>
    <property type="match status" value="1"/>
</dbReference>
<comment type="caution">
    <text evidence="2">The sequence shown here is derived from an EMBL/GenBank/DDBJ whole genome shotgun (WGS) entry which is preliminary data.</text>
</comment>